<keyword evidence="2 3" id="KW-0808">Transferase</keyword>
<feature type="binding site" evidence="3">
    <location>
        <position position="287"/>
    </location>
    <ligand>
        <name>Zn(2+)</name>
        <dbReference type="ChEBI" id="CHEBI:29105"/>
    </ligand>
</feature>
<keyword evidence="1 3" id="KW-0489">Methyltransferase</keyword>
<proteinExistence type="predicted"/>
<evidence type="ECO:0000256" key="2">
    <source>
        <dbReference type="ARBA" id="ARBA00022679"/>
    </source>
</evidence>
<dbReference type="SUPFAM" id="SSF82282">
    <property type="entry name" value="Homocysteine S-methyltransferase"/>
    <property type="match status" value="1"/>
</dbReference>
<name>A0A1I4W590_9GAMM</name>
<dbReference type="Proteomes" id="UP000199339">
    <property type="component" value="Unassembled WGS sequence"/>
</dbReference>
<keyword evidence="3" id="KW-0862">Zinc</keyword>
<feature type="binding site" evidence="3">
    <location>
        <position position="219"/>
    </location>
    <ligand>
        <name>Zn(2+)</name>
        <dbReference type="ChEBI" id="CHEBI:29105"/>
    </ligand>
</feature>
<evidence type="ECO:0000313" key="5">
    <source>
        <dbReference type="EMBL" id="SFN08778.1"/>
    </source>
</evidence>
<dbReference type="RefSeq" id="WP_092002819.1">
    <property type="nucleotide sequence ID" value="NZ_FOUR01000004.1"/>
</dbReference>
<protein>
    <submittedName>
        <fullName evidence="5">Homocysteine S-methyltransferase</fullName>
    </submittedName>
</protein>
<dbReference type="GO" id="GO:0032259">
    <property type="term" value="P:methylation"/>
    <property type="evidence" value="ECO:0007669"/>
    <property type="project" value="UniProtKB-KW"/>
</dbReference>
<dbReference type="PANTHER" id="PTHR11103:SF18">
    <property type="entry name" value="SLR1189 PROTEIN"/>
    <property type="match status" value="1"/>
</dbReference>
<evidence type="ECO:0000259" key="4">
    <source>
        <dbReference type="PROSITE" id="PS50970"/>
    </source>
</evidence>
<evidence type="ECO:0000256" key="1">
    <source>
        <dbReference type="ARBA" id="ARBA00022603"/>
    </source>
</evidence>
<comment type="cofactor">
    <cofactor evidence="3">
        <name>Zn(2+)</name>
        <dbReference type="ChEBI" id="CHEBI:29105"/>
    </cofactor>
</comment>
<reference evidence="6" key="1">
    <citation type="submission" date="2016-10" db="EMBL/GenBank/DDBJ databases">
        <authorList>
            <person name="Varghese N."/>
            <person name="Submissions S."/>
        </authorList>
    </citation>
    <scope>NUCLEOTIDE SEQUENCE [LARGE SCALE GENOMIC DNA]</scope>
    <source>
        <strain evidence="6">CGMCC 1.6775</strain>
    </source>
</reference>
<dbReference type="GO" id="GO:0046872">
    <property type="term" value="F:metal ion binding"/>
    <property type="evidence" value="ECO:0007669"/>
    <property type="project" value="UniProtKB-KW"/>
</dbReference>
<feature type="domain" description="Hcy-binding" evidence="4">
    <location>
        <begin position="1"/>
        <end position="301"/>
    </location>
</feature>
<dbReference type="Gene3D" id="3.20.20.330">
    <property type="entry name" value="Homocysteine-binding-like domain"/>
    <property type="match status" value="1"/>
</dbReference>
<dbReference type="GO" id="GO:0008168">
    <property type="term" value="F:methyltransferase activity"/>
    <property type="evidence" value="ECO:0007669"/>
    <property type="project" value="UniProtKB-UniRule"/>
</dbReference>
<dbReference type="PANTHER" id="PTHR11103">
    <property type="entry name" value="SLR1189 PROTEIN"/>
    <property type="match status" value="1"/>
</dbReference>
<dbReference type="PROSITE" id="PS50970">
    <property type="entry name" value="HCY"/>
    <property type="match status" value="1"/>
</dbReference>
<feature type="binding site" evidence="3">
    <location>
        <position position="286"/>
    </location>
    <ligand>
        <name>Zn(2+)</name>
        <dbReference type="ChEBI" id="CHEBI:29105"/>
    </ligand>
</feature>
<dbReference type="EMBL" id="FOUR01000004">
    <property type="protein sequence ID" value="SFN08778.1"/>
    <property type="molecule type" value="Genomic_DNA"/>
</dbReference>
<dbReference type="Pfam" id="PF02574">
    <property type="entry name" value="S-methyl_trans"/>
    <property type="match status" value="1"/>
</dbReference>
<evidence type="ECO:0000313" key="6">
    <source>
        <dbReference type="Proteomes" id="UP000199339"/>
    </source>
</evidence>
<dbReference type="AlphaFoldDB" id="A0A1I4W590"/>
<sequence length="303" mass="33319">MKKLLENNPFILMEAAIVEQLRRSGTVRLHETLVNAPLIYNPAAREIMSGIYLEYMRLAQSAHLPILVCTPTWRANQARVYESGVNNAVNLDAVSYMRELRDSEGYGDAFVKIGGMIGCRNDCYEPDEGLSASEAEQFHAWQIQQLTSGGVDFLIAETLPNVQEALGIARAMEVTGVPYIISFVISRDGHVLDGSSLKAAIDLIDSGTSRPPLGYMVNCAHPSFLCPEQQPGDIFNRLIGYQANASSLDHCELEQAEQLQADDVVEWGQLMLTLNKSYGVKILGGCCGTGVEHLQYLIKHMPG</sequence>
<dbReference type="InterPro" id="IPR036589">
    <property type="entry name" value="HCY_dom_sf"/>
</dbReference>
<dbReference type="InterPro" id="IPR003726">
    <property type="entry name" value="HCY_dom"/>
</dbReference>
<evidence type="ECO:0000256" key="3">
    <source>
        <dbReference type="PROSITE-ProRule" id="PRU00333"/>
    </source>
</evidence>
<gene>
    <name evidence="5" type="ORF">SAMN04487961_2106</name>
</gene>
<organism evidence="5 6">
    <name type="scientific">Marinobacter pelagius</name>
    <dbReference type="NCBI Taxonomy" id="379482"/>
    <lineage>
        <taxon>Bacteria</taxon>
        <taxon>Pseudomonadati</taxon>
        <taxon>Pseudomonadota</taxon>
        <taxon>Gammaproteobacteria</taxon>
        <taxon>Pseudomonadales</taxon>
        <taxon>Marinobacteraceae</taxon>
        <taxon>Marinobacter</taxon>
    </lineage>
</organism>
<dbReference type="OrthoDB" id="9803687at2"/>
<accession>A0A1I4W590</accession>
<keyword evidence="6" id="KW-1185">Reference proteome</keyword>
<keyword evidence="3" id="KW-0479">Metal-binding</keyword>